<evidence type="ECO:0000256" key="2">
    <source>
        <dbReference type="ARBA" id="ARBA00022516"/>
    </source>
</evidence>
<dbReference type="AlphaFoldDB" id="A0A3A9AYE0"/>
<dbReference type="Proteomes" id="UP000280696">
    <property type="component" value="Unassembled WGS sequence"/>
</dbReference>
<sequence length="64" mass="7232">MDREIQEITEDMELVADLGLSSLDVIDAVLAFENEFGIEISDDMIMELRTVGDIVRCLEKSKIN</sequence>
<dbReference type="Gene3D" id="1.10.1200.10">
    <property type="entry name" value="ACP-like"/>
    <property type="match status" value="1"/>
</dbReference>
<dbReference type="InterPro" id="IPR009081">
    <property type="entry name" value="PP-bd_ACP"/>
</dbReference>
<dbReference type="GO" id="GO:0009245">
    <property type="term" value="P:lipid A biosynthetic process"/>
    <property type="evidence" value="ECO:0007669"/>
    <property type="project" value="TreeGrafter"/>
</dbReference>
<dbReference type="GO" id="GO:0005829">
    <property type="term" value="C:cytosol"/>
    <property type="evidence" value="ECO:0007669"/>
    <property type="project" value="TreeGrafter"/>
</dbReference>
<dbReference type="InterPro" id="IPR036736">
    <property type="entry name" value="ACP-like_sf"/>
</dbReference>
<dbReference type="GO" id="GO:0000035">
    <property type="term" value="F:acyl binding"/>
    <property type="evidence" value="ECO:0007669"/>
    <property type="project" value="TreeGrafter"/>
</dbReference>
<comment type="caution">
    <text evidence="8">The sequence shown here is derived from an EMBL/GenBank/DDBJ whole genome shotgun (WGS) entry which is preliminary data.</text>
</comment>
<keyword evidence="9" id="KW-1185">Reference proteome</keyword>
<dbReference type="OrthoDB" id="9804551at2"/>
<evidence type="ECO:0000256" key="5">
    <source>
        <dbReference type="ARBA" id="ARBA00023098"/>
    </source>
</evidence>
<name>A0A3A9AYE0_9FIRM</name>
<feature type="domain" description="Carrier" evidence="7">
    <location>
        <begin position="1"/>
        <end position="62"/>
    </location>
</feature>
<dbReference type="GO" id="GO:0016020">
    <property type="term" value="C:membrane"/>
    <property type="evidence" value="ECO:0007669"/>
    <property type="project" value="GOC"/>
</dbReference>
<dbReference type="InterPro" id="IPR003231">
    <property type="entry name" value="ACP"/>
</dbReference>
<dbReference type="GO" id="GO:0000036">
    <property type="term" value="F:acyl carrier activity"/>
    <property type="evidence" value="ECO:0007669"/>
    <property type="project" value="TreeGrafter"/>
</dbReference>
<accession>A0A3A9AYE0</accession>
<evidence type="ECO:0000256" key="1">
    <source>
        <dbReference type="ARBA" id="ARBA00022450"/>
    </source>
</evidence>
<dbReference type="Pfam" id="PF00550">
    <property type="entry name" value="PP-binding"/>
    <property type="match status" value="1"/>
</dbReference>
<dbReference type="PANTHER" id="PTHR20863:SF76">
    <property type="entry name" value="CARRIER DOMAIN-CONTAINING PROTEIN"/>
    <property type="match status" value="1"/>
</dbReference>
<dbReference type="SUPFAM" id="SSF47336">
    <property type="entry name" value="ACP-like"/>
    <property type="match status" value="1"/>
</dbReference>
<keyword evidence="4" id="KW-0276">Fatty acid metabolism</keyword>
<evidence type="ECO:0000256" key="6">
    <source>
        <dbReference type="ARBA" id="ARBA00023160"/>
    </source>
</evidence>
<keyword evidence="5" id="KW-0443">Lipid metabolism</keyword>
<evidence type="ECO:0000256" key="3">
    <source>
        <dbReference type="ARBA" id="ARBA00022553"/>
    </source>
</evidence>
<evidence type="ECO:0000259" key="7">
    <source>
        <dbReference type="PROSITE" id="PS50075"/>
    </source>
</evidence>
<proteinExistence type="predicted"/>
<organism evidence="8 9">
    <name type="scientific">Parablautia intestinalis</name>
    <dbReference type="NCBI Taxonomy" id="2320100"/>
    <lineage>
        <taxon>Bacteria</taxon>
        <taxon>Bacillati</taxon>
        <taxon>Bacillota</taxon>
        <taxon>Clostridia</taxon>
        <taxon>Lachnospirales</taxon>
        <taxon>Lachnospiraceae</taxon>
        <taxon>Parablautia</taxon>
    </lineage>
</organism>
<evidence type="ECO:0000256" key="4">
    <source>
        <dbReference type="ARBA" id="ARBA00022832"/>
    </source>
</evidence>
<evidence type="ECO:0000313" key="9">
    <source>
        <dbReference type="Proteomes" id="UP000280696"/>
    </source>
</evidence>
<protein>
    <submittedName>
        <fullName evidence="8">Acyl carrier protein</fullName>
    </submittedName>
</protein>
<reference evidence="8 9" key="1">
    <citation type="submission" date="2018-09" db="EMBL/GenBank/DDBJ databases">
        <title>Murine metabolic-syndrome-specific gut microbial biobank.</title>
        <authorList>
            <person name="Liu C."/>
        </authorList>
    </citation>
    <scope>NUCLEOTIDE SEQUENCE [LARGE SCALE GENOMIC DNA]</scope>
    <source>
        <strain evidence="8 9">0.1xD8-82</strain>
    </source>
</reference>
<dbReference type="PROSITE" id="PS50075">
    <property type="entry name" value="CARRIER"/>
    <property type="match status" value="1"/>
</dbReference>
<dbReference type="EMBL" id="RAYQ01000010">
    <property type="protein sequence ID" value="RKI91395.1"/>
    <property type="molecule type" value="Genomic_DNA"/>
</dbReference>
<dbReference type="PANTHER" id="PTHR20863">
    <property type="entry name" value="ACYL CARRIER PROTEIN"/>
    <property type="match status" value="1"/>
</dbReference>
<keyword evidence="2" id="KW-0444">Lipid biosynthesis</keyword>
<evidence type="ECO:0000313" key="8">
    <source>
        <dbReference type="EMBL" id="RKI91395.1"/>
    </source>
</evidence>
<keyword evidence="3" id="KW-0597">Phosphoprotein</keyword>
<gene>
    <name evidence="8" type="ORF">D7V94_10910</name>
</gene>
<keyword evidence="1" id="KW-0596">Phosphopantetheine</keyword>
<keyword evidence="6" id="KW-0275">Fatty acid biosynthesis</keyword>